<evidence type="ECO:0000256" key="2">
    <source>
        <dbReference type="ARBA" id="ARBA00022670"/>
    </source>
</evidence>
<dbReference type="PANTHER" id="PTHR12606:SF1">
    <property type="entry name" value="UBIQUITIN-LIKE-SPECIFIC PROTEASE 1A"/>
    <property type="match status" value="1"/>
</dbReference>
<evidence type="ECO:0000256" key="3">
    <source>
        <dbReference type="ARBA" id="ARBA00022801"/>
    </source>
</evidence>
<reference evidence="7 8" key="2">
    <citation type="journal article" date="2012" name="Proc. Natl. Acad. Sci. U.S.A.">
        <title>Antigenic diversity is generated by distinct evolutionary mechanisms in African trypanosome species.</title>
        <authorList>
            <person name="Jackson A.P."/>
            <person name="Berry A."/>
            <person name="Aslett M."/>
            <person name="Allison H.C."/>
            <person name="Burton P."/>
            <person name="Vavrova-Anderson J."/>
            <person name="Brown R."/>
            <person name="Browne H."/>
            <person name="Corton N."/>
            <person name="Hauser H."/>
            <person name="Gamble J."/>
            <person name="Gilderthorp R."/>
            <person name="Marcello L."/>
            <person name="McQuillan J."/>
            <person name="Otto T.D."/>
            <person name="Quail M.A."/>
            <person name="Sanders M.J."/>
            <person name="van Tonder A."/>
            <person name="Ginger M.L."/>
            <person name="Field M.C."/>
            <person name="Barry J.D."/>
            <person name="Hertz-Fowler C."/>
            <person name="Berriman M."/>
        </authorList>
    </citation>
    <scope>NUCLEOTIDE SEQUENCE [LARGE SCALE GENOMIC DNA]</scope>
    <source>
        <strain evidence="7 8">IL3000</strain>
    </source>
</reference>
<dbReference type="GO" id="GO:0016929">
    <property type="term" value="F:deSUMOylase activity"/>
    <property type="evidence" value="ECO:0007669"/>
    <property type="project" value="TreeGrafter"/>
</dbReference>
<evidence type="ECO:0000259" key="6">
    <source>
        <dbReference type="PROSITE" id="PS50600"/>
    </source>
</evidence>
<evidence type="ECO:0000313" key="8">
    <source>
        <dbReference type="Proteomes" id="UP000000702"/>
    </source>
</evidence>
<evidence type="ECO:0000256" key="4">
    <source>
        <dbReference type="ARBA" id="ARBA00022807"/>
    </source>
</evidence>
<dbReference type="AlphaFoldDB" id="F9WFK2"/>
<feature type="region of interest" description="Disordered" evidence="5">
    <location>
        <begin position="47"/>
        <end position="102"/>
    </location>
</feature>
<accession>F9WFK2</accession>
<dbReference type="PANTHER" id="PTHR12606">
    <property type="entry name" value="SENTRIN/SUMO-SPECIFIC PROTEASE"/>
    <property type="match status" value="1"/>
</dbReference>
<sequence>MPDAVLAAVRGVRRPHSGASYLDHRSQVGSAASLRGGRRWGNEFVQERIPSPAPRPPSTGKRELANSSCTVSVTRKPLNGRRHSQVGRRLKEHSKNSSIGSDALNSSAIVGTVVNLFKRLGGELSRGVKLLKKDVESVPLRVGVVKEQTPVSRPFSECRTKQQWRVQRRGRRPRRASPGGGRGPVDKVDGVESCSPMLQRPHPPEKGRRNHPSLCYSEWEKALVLDCPSQSIRTEVGREEGGINCSPCAPEGSLLKLTKRRRGISRSSDNINNVCLSHCYAATQRTTGRLNNGETRRLNASNSEDGYQLQRSCSIGSVLSSTQERRMHAAPFFKRQYSASPGYEENSPNTHDVIIDQRVRRIYENILESFVSNLIGKEVGNHFALMHSAKQRALDSFLLRMVLSTLTNVGSVECPQLTHFRGIRRHIINGKAANIREITEDEDDDAVYNAIIGTHSWETFRRVQHEQADKVAVSLKCGISLTYEQLATLGPGMWLSDQIVNAYLGLICDEHNANLEAESAVSLGTHFFAKVQQELRIGEGDGVRSMANLPTLDEKSGALRWLRRRRYILQRGVTRIVLVPVNLSQSHWTLAVLDWGEGKWMYYDSLLTDNGSVNRGEQILRVLAHVFTEARRILCTCEDGTGKRRPTQEGKGLSFVVAKPVVPCDSEHLTAGGFSVVPQQQNAYDCGIFVCHAAWCVVNGFALTFTQEDVTALRRVMLHELLLQRLLKRLPVALYGTE</sequence>
<organism evidence="7 8">
    <name type="scientific">Trypanosoma congolense (strain IL3000)</name>
    <dbReference type="NCBI Taxonomy" id="1068625"/>
    <lineage>
        <taxon>Eukaryota</taxon>
        <taxon>Discoba</taxon>
        <taxon>Euglenozoa</taxon>
        <taxon>Kinetoplastea</taxon>
        <taxon>Metakinetoplastina</taxon>
        <taxon>Trypanosomatida</taxon>
        <taxon>Trypanosomatidae</taxon>
        <taxon>Trypanosoma</taxon>
        <taxon>Nannomonas</taxon>
    </lineage>
</organism>
<keyword evidence="2" id="KW-0645">Protease</keyword>
<dbReference type="Gene3D" id="3.40.395.10">
    <property type="entry name" value="Adenoviral Proteinase, Chain A"/>
    <property type="match status" value="1"/>
</dbReference>
<keyword evidence="3" id="KW-0378">Hydrolase</keyword>
<dbReference type="VEuPathDB" id="TriTrypDB:TcIL3000_0_10410"/>
<keyword evidence="4" id="KW-0788">Thiol protease</keyword>
<proteinExistence type="inferred from homology"/>
<dbReference type="Pfam" id="PF02902">
    <property type="entry name" value="Peptidase_C48"/>
    <property type="match status" value="2"/>
</dbReference>
<feature type="compositionally biased region" description="Basic residues" evidence="5">
    <location>
        <begin position="78"/>
        <end position="92"/>
    </location>
</feature>
<dbReference type="EMBL" id="CAEQ01002156">
    <property type="protein sequence ID" value="CCD16078.1"/>
    <property type="molecule type" value="Genomic_DNA"/>
</dbReference>
<comment type="caution">
    <text evidence="7">The sequence shown here is derived from an EMBL/GenBank/DDBJ whole genome shotgun (WGS) entry which is preliminary data.</text>
</comment>
<dbReference type="InterPro" id="IPR038765">
    <property type="entry name" value="Papain-like_cys_pep_sf"/>
</dbReference>
<feature type="compositionally biased region" description="Basic residues" evidence="5">
    <location>
        <begin position="166"/>
        <end position="175"/>
    </location>
</feature>
<dbReference type="Proteomes" id="UP000000702">
    <property type="component" value="Unassembled WGS sequence"/>
</dbReference>
<evidence type="ECO:0000256" key="1">
    <source>
        <dbReference type="ARBA" id="ARBA00005234"/>
    </source>
</evidence>
<dbReference type="GO" id="GO:0016926">
    <property type="term" value="P:protein desumoylation"/>
    <property type="evidence" value="ECO:0007669"/>
    <property type="project" value="TreeGrafter"/>
</dbReference>
<dbReference type="InterPro" id="IPR003653">
    <property type="entry name" value="Peptidase_C48_C"/>
</dbReference>
<dbReference type="GO" id="GO:0006508">
    <property type="term" value="P:proteolysis"/>
    <property type="evidence" value="ECO:0007669"/>
    <property type="project" value="UniProtKB-KW"/>
</dbReference>
<dbReference type="SUPFAM" id="SSF54001">
    <property type="entry name" value="Cysteine proteinases"/>
    <property type="match status" value="1"/>
</dbReference>
<evidence type="ECO:0000256" key="5">
    <source>
        <dbReference type="SAM" id="MobiDB-lite"/>
    </source>
</evidence>
<feature type="domain" description="Ubiquitin-like protease family profile" evidence="6">
    <location>
        <begin position="479"/>
        <end position="697"/>
    </location>
</feature>
<evidence type="ECO:0000313" key="7">
    <source>
        <dbReference type="EMBL" id="CCD16078.1"/>
    </source>
</evidence>
<comment type="similarity">
    <text evidence="1">Belongs to the peptidase C48 family.</text>
</comment>
<reference evidence="8" key="1">
    <citation type="submission" date="2011-07" db="EMBL/GenBank/DDBJ databases">
        <title>Divergent evolution of antigenic variation in African trypanosomes.</title>
        <authorList>
            <person name="Jackson A.P."/>
            <person name="Berry A."/>
            <person name="Allison H.C."/>
            <person name="Burton P."/>
            <person name="Anderson J."/>
            <person name="Aslett M."/>
            <person name="Brown R."/>
            <person name="Corton N."/>
            <person name="Harris D."/>
            <person name="Hauser H."/>
            <person name="Gamble J."/>
            <person name="Gilderthorp R."/>
            <person name="McQuillan J."/>
            <person name="Quail M.A."/>
            <person name="Sanders M."/>
            <person name="Van Tonder A."/>
            <person name="Ginger M.L."/>
            <person name="Donelson J.E."/>
            <person name="Field M.C."/>
            <person name="Barry J.D."/>
            <person name="Berriman M."/>
            <person name="Hertz-Fowler C."/>
        </authorList>
    </citation>
    <scope>NUCLEOTIDE SEQUENCE [LARGE SCALE GENOMIC DNA]</scope>
    <source>
        <strain evidence="8">IL3000</strain>
    </source>
</reference>
<dbReference type="PROSITE" id="PS50600">
    <property type="entry name" value="ULP_PROTEASE"/>
    <property type="match status" value="1"/>
</dbReference>
<keyword evidence="8" id="KW-1185">Reference proteome</keyword>
<name>F9WFK2_TRYCI</name>
<dbReference type="GO" id="GO:0005634">
    <property type="term" value="C:nucleus"/>
    <property type="evidence" value="ECO:0007669"/>
    <property type="project" value="TreeGrafter"/>
</dbReference>
<feature type="region of interest" description="Disordered" evidence="5">
    <location>
        <begin position="153"/>
        <end position="210"/>
    </location>
</feature>
<gene>
    <name evidence="7" type="ORF">TCIL3000_0_10410</name>
</gene>
<protein>
    <submittedName>
        <fullName evidence="7">WGS project CAEQ00000000 data, annotated contig 397</fullName>
    </submittedName>
</protein>